<dbReference type="AlphaFoldDB" id="A0A0A9BW05"/>
<reference evidence="1" key="2">
    <citation type="journal article" date="2015" name="Data Brief">
        <title>Shoot transcriptome of the giant reed, Arundo donax.</title>
        <authorList>
            <person name="Barrero R.A."/>
            <person name="Guerrero F.D."/>
            <person name="Moolhuijzen P."/>
            <person name="Goolsby J.A."/>
            <person name="Tidwell J."/>
            <person name="Bellgard S.E."/>
            <person name="Bellgard M.I."/>
        </authorList>
    </citation>
    <scope>NUCLEOTIDE SEQUENCE</scope>
    <source>
        <tissue evidence="1">Shoot tissue taken approximately 20 cm above the soil surface</tissue>
    </source>
</reference>
<evidence type="ECO:0000313" key="1">
    <source>
        <dbReference type="EMBL" id="JAD66388.1"/>
    </source>
</evidence>
<proteinExistence type="predicted"/>
<protein>
    <submittedName>
        <fullName evidence="1">Uncharacterized protein</fullName>
    </submittedName>
</protein>
<sequence>MYIFYIFMDQLSKEKNLVQVELLAQVLTLEYRTQSNKIDLVTKIIQRP</sequence>
<organism evidence="1">
    <name type="scientific">Arundo donax</name>
    <name type="common">Giant reed</name>
    <name type="synonym">Donax arundinaceus</name>
    <dbReference type="NCBI Taxonomy" id="35708"/>
    <lineage>
        <taxon>Eukaryota</taxon>
        <taxon>Viridiplantae</taxon>
        <taxon>Streptophyta</taxon>
        <taxon>Embryophyta</taxon>
        <taxon>Tracheophyta</taxon>
        <taxon>Spermatophyta</taxon>
        <taxon>Magnoliopsida</taxon>
        <taxon>Liliopsida</taxon>
        <taxon>Poales</taxon>
        <taxon>Poaceae</taxon>
        <taxon>PACMAD clade</taxon>
        <taxon>Arundinoideae</taxon>
        <taxon>Arundineae</taxon>
        <taxon>Arundo</taxon>
    </lineage>
</organism>
<reference evidence="1" key="1">
    <citation type="submission" date="2014-09" db="EMBL/GenBank/DDBJ databases">
        <authorList>
            <person name="Magalhaes I.L.F."/>
            <person name="Oliveira U."/>
            <person name="Santos F.R."/>
            <person name="Vidigal T.H.D.A."/>
            <person name="Brescovit A.D."/>
            <person name="Santos A.J."/>
        </authorList>
    </citation>
    <scope>NUCLEOTIDE SEQUENCE</scope>
    <source>
        <tissue evidence="1">Shoot tissue taken approximately 20 cm above the soil surface</tissue>
    </source>
</reference>
<dbReference type="EMBL" id="GBRH01231507">
    <property type="protein sequence ID" value="JAD66388.1"/>
    <property type="molecule type" value="Transcribed_RNA"/>
</dbReference>
<accession>A0A0A9BW05</accession>
<name>A0A0A9BW05_ARUDO</name>